<feature type="region of interest" description="Disordered" evidence="1">
    <location>
        <begin position="1"/>
        <end position="83"/>
    </location>
</feature>
<protein>
    <submittedName>
        <fullName evidence="2">Uncharacterized protein</fullName>
    </submittedName>
</protein>
<evidence type="ECO:0000313" key="2">
    <source>
        <dbReference type="EMBL" id="BBF79650.1"/>
    </source>
</evidence>
<feature type="compositionally biased region" description="Basic and acidic residues" evidence="1">
    <location>
        <begin position="61"/>
        <end position="74"/>
    </location>
</feature>
<sequence length="83" mass="9083">MTAPHKTDDPQKAETADVREHFSRDKPSNGEAGESFGDETDSKDERMQPRTPNGKGLANEHYVKSDSDQPRVAEEPGALSGRS</sequence>
<gene>
    <name evidence="2" type="ORF">EM6_0219</name>
</gene>
<dbReference type="OrthoDB" id="7173584at2"/>
<name>A0A3G9FX69_9CAUL</name>
<evidence type="ECO:0000313" key="3">
    <source>
        <dbReference type="Proteomes" id="UP000278756"/>
    </source>
</evidence>
<proteinExistence type="predicted"/>
<reference evidence="3" key="1">
    <citation type="journal article" date="2017" name="Biotechnol. Biofuels">
        <title>Evaluation of environmental bacterial communities as a factor affecting the growth of duckweed Lemna minor.</title>
        <authorList>
            <person name="Ishizawa H."/>
            <person name="Kuroda M."/>
            <person name="Morikawa M."/>
            <person name="Ike M."/>
        </authorList>
    </citation>
    <scope>NUCLEOTIDE SEQUENCE [LARGE SCALE GENOMIC DNA]</scope>
    <source>
        <strain evidence="3">M6</strain>
    </source>
</reference>
<dbReference type="RefSeq" id="WP_126419640.1">
    <property type="nucleotide sequence ID" value="NZ_AP018827.1"/>
</dbReference>
<organism evidence="2 3">
    <name type="scientific">Asticcacaulis excentricus</name>
    <dbReference type="NCBI Taxonomy" id="78587"/>
    <lineage>
        <taxon>Bacteria</taxon>
        <taxon>Pseudomonadati</taxon>
        <taxon>Pseudomonadota</taxon>
        <taxon>Alphaproteobacteria</taxon>
        <taxon>Caulobacterales</taxon>
        <taxon>Caulobacteraceae</taxon>
        <taxon>Asticcacaulis</taxon>
    </lineage>
</organism>
<dbReference type="Proteomes" id="UP000278756">
    <property type="component" value="Chromosome 1"/>
</dbReference>
<evidence type="ECO:0000256" key="1">
    <source>
        <dbReference type="SAM" id="MobiDB-lite"/>
    </source>
</evidence>
<reference evidence="3" key="2">
    <citation type="journal article" date="2017" name="Plant Physiol. Biochem.">
        <title>Differential oxidative and antioxidative response of duckweed Lemna minor toward plant growth promoting/inhibiting bacteria.</title>
        <authorList>
            <person name="Ishizawa H."/>
            <person name="Kuroda M."/>
            <person name="Morikawa M."/>
            <person name="Ike M."/>
        </authorList>
    </citation>
    <scope>NUCLEOTIDE SEQUENCE [LARGE SCALE GENOMIC DNA]</scope>
    <source>
        <strain evidence="3">M6</strain>
    </source>
</reference>
<dbReference type="EMBL" id="AP018827">
    <property type="protein sequence ID" value="BBF79650.1"/>
    <property type="molecule type" value="Genomic_DNA"/>
</dbReference>
<feature type="compositionally biased region" description="Basic and acidic residues" evidence="1">
    <location>
        <begin position="1"/>
        <end position="28"/>
    </location>
</feature>
<accession>A0A3G9FX69</accession>
<dbReference type="AlphaFoldDB" id="A0A3G9FX69"/>